<dbReference type="GO" id="GO:0070005">
    <property type="term" value="F:cysteine-type aminopeptidase activity"/>
    <property type="evidence" value="ECO:0007669"/>
    <property type="project" value="InterPro"/>
</dbReference>
<name>A0A9J6REH5_9BACI</name>
<dbReference type="GO" id="GO:0006508">
    <property type="term" value="P:proteolysis"/>
    <property type="evidence" value="ECO:0007669"/>
    <property type="project" value="UniProtKB-KW"/>
</dbReference>
<evidence type="ECO:0000256" key="5">
    <source>
        <dbReference type="PIRSR" id="PIRSR005700-1"/>
    </source>
</evidence>
<keyword evidence="4" id="KW-0031">Aminopeptidase</keyword>
<comment type="similarity">
    <text evidence="4">Belongs to the peptidase C1 family.</text>
</comment>
<dbReference type="Pfam" id="PF03051">
    <property type="entry name" value="Peptidase_C1_2"/>
    <property type="match status" value="1"/>
</dbReference>
<evidence type="ECO:0000256" key="3">
    <source>
        <dbReference type="ARBA" id="ARBA00022807"/>
    </source>
</evidence>
<dbReference type="PANTHER" id="PTHR10363:SF2">
    <property type="entry name" value="BLEOMYCIN HYDROLASE"/>
    <property type="match status" value="1"/>
</dbReference>
<dbReference type="GO" id="GO:0009636">
    <property type="term" value="P:response to toxic substance"/>
    <property type="evidence" value="ECO:0007669"/>
    <property type="project" value="TreeGrafter"/>
</dbReference>
<dbReference type="InterPro" id="IPR038765">
    <property type="entry name" value="Papain-like_cys_pep_sf"/>
</dbReference>
<keyword evidence="3 4" id="KW-0788">Thiol protease</keyword>
<dbReference type="PROSITE" id="PS00639">
    <property type="entry name" value="THIOL_PROTEASE_HIS"/>
    <property type="match status" value="1"/>
</dbReference>
<dbReference type="InterPro" id="IPR000169">
    <property type="entry name" value="Pept_cys_AS"/>
</dbReference>
<dbReference type="GO" id="GO:0043418">
    <property type="term" value="P:homocysteine catabolic process"/>
    <property type="evidence" value="ECO:0007669"/>
    <property type="project" value="TreeGrafter"/>
</dbReference>
<gene>
    <name evidence="6" type="ORF">OWO01_11210</name>
</gene>
<keyword evidence="2 4" id="KW-0378">Hydrolase</keyword>
<evidence type="ECO:0000256" key="1">
    <source>
        <dbReference type="ARBA" id="ARBA00022670"/>
    </source>
</evidence>
<organism evidence="6 7">
    <name type="scientific">Natronobacillus azotifigens</name>
    <dbReference type="NCBI Taxonomy" id="472978"/>
    <lineage>
        <taxon>Bacteria</taxon>
        <taxon>Bacillati</taxon>
        <taxon>Bacillota</taxon>
        <taxon>Bacilli</taxon>
        <taxon>Bacillales</taxon>
        <taxon>Bacillaceae</taxon>
        <taxon>Natronobacillus</taxon>
    </lineage>
</organism>
<keyword evidence="1 4" id="KW-0645">Protease</keyword>
<feature type="active site" evidence="5">
    <location>
        <position position="70"/>
    </location>
</feature>
<comment type="caution">
    <text evidence="6">The sequence shown here is derived from an EMBL/GenBank/DDBJ whole genome shotgun (WGS) entry which is preliminary data.</text>
</comment>
<evidence type="ECO:0000256" key="2">
    <source>
        <dbReference type="ARBA" id="ARBA00022801"/>
    </source>
</evidence>
<proteinExistence type="inferred from homology"/>
<dbReference type="CDD" id="cd00585">
    <property type="entry name" value="Peptidase_C1B"/>
    <property type="match status" value="1"/>
</dbReference>
<dbReference type="RefSeq" id="WP_268780555.1">
    <property type="nucleotide sequence ID" value="NZ_JAPRAT010000022.1"/>
</dbReference>
<dbReference type="EMBL" id="JAPRAT010000022">
    <property type="protein sequence ID" value="MCZ0703790.1"/>
    <property type="molecule type" value="Genomic_DNA"/>
</dbReference>
<dbReference type="InterPro" id="IPR004134">
    <property type="entry name" value="Peptidase_C1B"/>
</dbReference>
<accession>A0A9J6REH5</accession>
<feature type="active site" evidence="5">
    <location>
        <position position="364"/>
    </location>
</feature>
<dbReference type="Proteomes" id="UP001084197">
    <property type="component" value="Unassembled WGS sequence"/>
</dbReference>
<feature type="active site" evidence="5">
    <location>
        <position position="385"/>
    </location>
</feature>
<evidence type="ECO:0000313" key="6">
    <source>
        <dbReference type="EMBL" id="MCZ0703790.1"/>
    </source>
</evidence>
<dbReference type="GO" id="GO:0005737">
    <property type="term" value="C:cytoplasm"/>
    <property type="evidence" value="ECO:0007669"/>
    <property type="project" value="TreeGrafter"/>
</dbReference>
<dbReference type="PANTHER" id="PTHR10363">
    <property type="entry name" value="BLEOMYCIN HYDROLASE"/>
    <property type="match status" value="1"/>
</dbReference>
<protein>
    <recommendedName>
        <fullName evidence="4">Aminopeptidase</fullName>
    </recommendedName>
</protein>
<dbReference type="Gene3D" id="3.90.70.10">
    <property type="entry name" value="Cysteine proteinases"/>
    <property type="match status" value="1"/>
</dbReference>
<evidence type="ECO:0000313" key="7">
    <source>
        <dbReference type="Proteomes" id="UP001084197"/>
    </source>
</evidence>
<dbReference type="AlphaFoldDB" id="A0A9J6REH5"/>
<keyword evidence="7" id="KW-1185">Reference proteome</keyword>
<reference evidence="6" key="1">
    <citation type="submission" date="2022-11" db="EMBL/GenBank/DDBJ databases">
        <title>WGS of Natronobacillus azotifigens 24KS-1, an anaerobic diazotrophic haloalkaliphile from soda-rich habitats.</title>
        <authorList>
            <person name="Sorokin D.Y."/>
            <person name="Merkel A.Y."/>
        </authorList>
    </citation>
    <scope>NUCLEOTIDE SEQUENCE</scope>
    <source>
        <strain evidence="6">24KS-1</strain>
    </source>
</reference>
<dbReference type="PROSITE" id="PS00139">
    <property type="entry name" value="THIOL_PROTEASE_CYS"/>
    <property type="match status" value="1"/>
</dbReference>
<sequence length="446" mass="51617">MTNKITTDMIERFSDKFYQHPQNEVIRNSIMKNGIQAATENSASWMAMHHVYSEEIITGMVPNQADSGRCWMFAALNTFNHKINDTFHMKNFELSQNQINFWDKFEKANYFMENILETVDKPLDDRLVAWLLTTPQQDGGQWDMLVSLIKKYGLMPKQVMPETFQSSKSADLNNLLDTKLRQNAAKLRRLVQDGVSEKQINKTKEDMLGEIYNILVYALGEPPKSFDFEFRDDDGVFHREVNITPQAFYEKYIGVNLDDYVSIIHAPTSDKPFEKTYTVQYLGNVVGGTPIKYLNVEMDILKELAIKQIKDNESVWFGCDVDQNSNKEKGIMDTSFYDYEKVFGFPIHMSKSERLDYADGKLTHAMVLTGVNLTNGKPNRWKVQNSWGPKVGENGYFAMSDNWMNEYTYQVVINKKHLSKELKQAWKQDPIVLKPWDPMGSLALMK</sequence>
<dbReference type="InterPro" id="IPR025660">
    <property type="entry name" value="Pept_his_AS"/>
</dbReference>
<dbReference type="SUPFAM" id="SSF54001">
    <property type="entry name" value="Cysteine proteinases"/>
    <property type="match status" value="1"/>
</dbReference>
<dbReference type="PIRSF" id="PIRSF005700">
    <property type="entry name" value="PepC"/>
    <property type="match status" value="1"/>
</dbReference>
<evidence type="ECO:0000256" key="4">
    <source>
        <dbReference type="PIRNR" id="PIRNR005700"/>
    </source>
</evidence>